<proteinExistence type="predicted"/>
<name>A0A2H1FEL7_9ARCH</name>
<dbReference type="AlphaFoldDB" id="A0A2H1FEL7"/>
<dbReference type="Proteomes" id="UP000230607">
    <property type="component" value="Chromosome 1"/>
</dbReference>
<sequence length="253" mass="29224">MVTDKDIVNKDIVNKEKGNNQNADNIISSPTSNKNLVQILVEKENIEIYNPDLGANDHKILLLLNDNSELNHYYTFKGIMRKINLHQQSLSRSLQRLESLELIEKTMMGYKITKECKTQLSKRREANFSSIPIKIPIESAGFTQLIQTHVPCDLMTHDIVAALTGKWFDTLRWLGLVEGDNEYLLQWISTDHKVLVNLRILSRYIIIETNATNEKDRMESMISSYKILDYATKLAKNKINRCSSTQYELDIFD</sequence>
<reference evidence="2" key="1">
    <citation type="submission" date="2017-03" db="EMBL/GenBank/DDBJ databases">
        <authorList>
            <person name="Herbold C."/>
        </authorList>
    </citation>
    <scope>NUCLEOTIDE SEQUENCE [LARGE SCALE GENOMIC DNA]</scope>
</reference>
<dbReference type="RefSeq" id="WP_157927230.1">
    <property type="nucleotide sequence ID" value="NZ_LT841358.1"/>
</dbReference>
<protein>
    <recommendedName>
        <fullName evidence="3">HTH marR-type domain-containing protein</fullName>
    </recommendedName>
</protein>
<evidence type="ECO:0008006" key="3">
    <source>
        <dbReference type="Google" id="ProtNLM"/>
    </source>
</evidence>
<dbReference type="SUPFAM" id="SSF46785">
    <property type="entry name" value="Winged helix' DNA-binding domain"/>
    <property type="match status" value="1"/>
</dbReference>
<dbReference type="OrthoDB" id="11506at2157"/>
<organism evidence="1 2">
    <name type="scientific">Candidatus Nitrosotalea okcheonensis</name>
    <dbReference type="NCBI Taxonomy" id="1903276"/>
    <lineage>
        <taxon>Archaea</taxon>
        <taxon>Nitrososphaerota</taxon>
        <taxon>Nitrososphaeria</taxon>
        <taxon>Nitrosotaleales</taxon>
        <taxon>Nitrosotaleaceae</taxon>
        <taxon>Nitrosotalea</taxon>
    </lineage>
</organism>
<dbReference type="InterPro" id="IPR036390">
    <property type="entry name" value="WH_DNA-bd_sf"/>
</dbReference>
<accession>A0A2H1FEL7</accession>
<evidence type="ECO:0000313" key="2">
    <source>
        <dbReference type="Proteomes" id="UP000230607"/>
    </source>
</evidence>
<evidence type="ECO:0000313" key="1">
    <source>
        <dbReference type="EMBL" id="SMH71222.1"/>
    </source>
</evidence>
<dbReference type="EMBL" id="LT841358">
    <property type="protein sequence ID" value="SMH71222.1"/>
    <property type="molecule type" value="Genomic_DNA"/>
</dbReference>
<keyword evidence="2" id="KW-1185">Reference proteome</keyword>
<gene>
    <name evidence="1" type="ORF">NCS_11029</name>
</gene>